<dbReference type="PANTHER" id="PTHR46797">
    <property type="entry name" value="HTH-TYPE TRANSCRIPTIONAL REGULATOR"/>
    <property type="match status" value="1"/>
</dbReference>
<keyword evidence="1" id="KW-0238">DNA-binding</keyword>
<feature type="domain" description="HTH cro/C1-type" evidence="2">
    <location>
        <begin position="17"/>
        <end position="71"/>
    </location>
</feature>
<evidence type="ECO:0000256" key="1">
    <source>
        <dbReference type="ARBA" id="ARBA00023125"/>
    </source>
</evidence>
<dbReference type="Proteomes" id="UP000753802">
    <property type="component" value="Unassembled WGS sequence"/>
</dbReference>
<proteinExistence type="predicted"/>
<dbReference type="PROSITE" id="PS50943">
    <property type="entry name" value="HTH_CROC1"/>
    <property type="match status" value="1"/>
</dbReference>
<dbReference type="InterPro" id="IPR001387">
    <property type="entry name" value="Cro/C1-type_HTH"/>
</dbReference>
<evidence type="ECO:0000259" key="2">
    <source>
        <dbReference type="PROSITE" id="PS50943"/>
    </source>
</evidence>
<dbReference type="CDD" id="cd00093">
    <property type="entry name" value="HTH_XRE"/>
    <property type="match status" value="1"/>
</dbReference>
<dbReference type="EMBL" id="JAACJS010000015">
    <property type="protein sequence ID" value="NCI50640.1"/>
    <property type="molecule type" value="Genomic_DNA"/>
</dbReference>
<accession>A0ABW9ZVV2</accession>
<name>A0ABW9ZVV2_9BACT</name>
<dbReference type="PANTHER" id="PTHR46797:SF1">
    <property type="entry name" value="METHYLPHOSPHONATE SYNTHASE"/>
    <property type="match status" value="1"/>
</dbReference>
<dbReference type="InterPro" id="IPR050807">
    <property type="entry name" value="TransReg_Diox_bact_type"/>
</dbReference>
<dbReference type="SUPFAM" id="SSF47413">
    <property type="entry name" value="lambda repressor-like DNA-binding domains"/>
    <property type="match status" value="1"/>
</dbReference>
<comment type="caution">
    <text evidence="3">The sequence shown here is derived from an EMBL/GenBank/DDBJ whole genome shotgun (WGS) entry which is preliminary data.</text>
</comment>
<gene>
    <name evidence="3" type="ORF">GWC95_11945</name>
</gene>
<evidence type="ECO:0000313" key="3">
    <source>
        <dbReference type="EMBL" id="NCI50640.1"/>
    </source>
</evidence>
<evidence type="ECO:0000313" key="4">
    <source>
        <dbReference type="Proteomes" id="UP000753802"/>
    </source>
</evidence>
<keyword evidence="4" id="KW-1185">Reference proteome</keyword>
<reference evidence="3 4" key="1">
    <citation type="submission" date="2020-01" db="EMBL/GenBank/DDBJ databases">
        <title>Genome analysis.</title>
        <authorList>
            <person name="Wu S."/>
            <person name="Wang G."/>
        </authorList>
    </citation>
    <scope>NUCLEOTIDE SEQUENCE [LARGE SCALE GENOMIC DNA]</scope>
    <source>
        <strain evidence="3 4">SYL130</strain>
    </source>
</reference>
<dbReference type="InterPro" id="IPR010982">
    <property type="entry name" value="Lambda_DNA-bd_dom_sf"/>
</dbReference>
<protein>
    <submittedName>
        <fullName evidence="3">Helix-turn-helix transcriptional regulator</fullName>
    </submittedName>
</protein>
<sequence>MISKKDQHTLQKFGRHLRSLREKKGLSLRGLSAVCNIDNSKISKIEAGKINITLITLLCLAKALEITTMELIGFEKEASA</sequence>
<dbReference type="Gene3D" id="1.10.260.40">
    <property type="entry name" value="lambda repressor-like DNA-binding domains"/>
    <property type="match status" value="1"/>
</dbReference>
<dbReference type="SMART" id="SM00530">
    <property type="entry name" value="HTH_XRE"/>
    <property type="match status" value="1"/>
</dbReference>
<organism evidence="3 4">
    <name type="scientific">Sediminibacterium roseum</name>
    <dbReference type="NCBI Taxonomy" id="1978412"/>
    <lineage>
        <taxon>Bacteria</taxon>
        <taxon>Pseudomonadati</taxon>
        <taxon>Bacteroidota</taxon>
        <taxon>Chitinophagia</taxon>
        <taxon>Chitinophagales</taxon>
        <taxon>Chitinophagaceae</taxon>
        <taxon>Sediminibacterium</taxon>
    </lineage>
</organism>
<dbReference type="Pfam" id="PF01381">
    <property type="entry name" value="HTH_3"/>
    <property type="match status" value="1"/>
</dbReference>
<dbReference type="RefSeq" id="WP_161818958.1">
    <property type="nucleotide sequence ID" value="NZ_JAACJS010000015.1"/>
</dbReference>